<organism evidence="4 5">
    <name type="scientific">Candidatus Parvarchaeum acidophilus ARMAN-5</name>
    <dbReference type="NCBI Taxonomy" id="662762"/>
    <lineage>
        <taxon>Archaea</taxon>
        <taxon>Candidatus Parvarchaeota</taxon>
        <taxon>Candidatus Parvarchaeum</taxon>
    </lineage>
</organism>
<evidence type="ECO:0000313" key="4">
    <source>
        <dbReference type="EMBL" id="EFD93143.1"/>
    </source>
</evidence>
<evidence type="ECO:0000256" key="2">
    <source>
        <dbReference type="ARBA" id="ARBA00023235"/>
    </source>
</evidence>
<dbReference type="GO" id="GO:0009982">
    <property type="term" value="F:pseudouridine synthase activity"/>
    <property type="evidence" value="ECO:0007669"/>
    <property type="project" value="InterPro"/>
</dbReference>
<evidence type="ECO:0000313" key="5">
    <source>
        <dbReference type="Proteomes" id="UP000009376"/>
    </source>
</evidence>
<dbReference type="PIRSF" id="PIRSF037016">
    <property type="entry name" value="Pseudouridin_synth_euk_prd"/>
    <property type="match status" value="1"/>
</dbReference>
<dbReference type="GO" id="GO:0003723">
    <property type="term" value="F:RNA binding"/>
    <property type="evidence" value="ECO:0007669"/>
    <property type="project" value="InterPro"/>
</dbReference>
<proteinExistence type="inferred from homology"/>
<dbReference type="Proteomes" id="UP000009376">
    <property type="component" value="Unassembled WGS sequence"/>
</dbReference>
<dbReference type="GO" id="GO:0001522">
    <property type="term" value="P:pseudouridine synthesis"/>
    <property type="evidence" value="ECO:0007669"/>
    <property type="project" value="InterPro"/>
</dbReference>
<dbReference type="InterPro" id="IPR020103">
    <property type="entry name" value="PsdUridine_synth_cat_dom_sf"/>
</dbReference>
<sequence length="398" mass="45822">MDNLENIGIKYFDTFNLSGKLFEREEDFIVQEIEENGEILSVVKTDGNISRDKQDFLTFTLVKRGVSTPEAVKSLSRNLHISFKRIAYNGNKDKRALTSQKMSIFKFDAENLKFSTDRIFIRDLAYSNDPCKIGKLYGNHFTVKVRDFNDNNKDLDKLKEEIIKGIPNFYGPQRFGSSSLNIEVSKSILKKDFKTAFFLLVLKERAESKLNAYKRKGLRETINLDDTNNLDREKIKEVLASLPGFMYFEKESIAYLLEHKNDYAGAIRLMPKYSRLIILQAFQYYVFNQTLSELLKEGYDEIPGDIPTIGYDMLLDEKFETIINGILEREGIGRDMFKISSMPEASLKSFKHPSMFFPEDFSIKEEGGDAIITFNLKKGSYATILLIKLFGEAVYKSS</sequence>
<evidence type="ECO:0000259" key="3">
    <source>
        <dbReference type="PROSITE" id="PS50984"/>
    </source>
</evidence>
<dbReference type="InterPro" id="IPR001656">
    <property type="entry name" value="PsdUridine_synth_TruD"/>
</dbReference>
<evidence type="ECO:0000256" key="1">
    <source>
        <dbReference type="ARBA" id="ARBA00007953"/>
    </source>
</evidence>
<protein>
    <submittedName>
        <fullName evidence="4">Putative tRNA pseudouridine synthase D</fullName>
    </submittedName>
</protein>
<name>D6GUL5_PARA5</name>
<dbReference type="PROSITE" id="PS50984">
    <property type="entry name" value="TRUD"/>
    <property type="match status" value="1"/>
</dbReference>
<feature type="domain" description="TRUD" evidence="3">
    <location>
        <begin position="165"/>
        <end position="382"/>
    </location>
</feature>
<dbReference type="Pfam" id="PF01142">
    <property type="entry name" value="TruD"/>
    <property type="match status" value="1"/>
</dbReference>
<dbReference type="PANTHER" id="PTHR13326">
    <property type="entry name" value="TRNA PSEUDOURIDINE SYNTHASE D"/>
    <property type="match status" value="1"/>
</dbReference>
<comment type="similarity">
    <text evidence="1">Belongs to the pseudouridine synthase TruD family.</text>
</comment>
<gene>
    <name evidence="4" type="ORF">BJBARM5_0156</name>
</gene>
<dbReference type="EMBL" id="GG745546">
    <property type="protein sequence ID" value="EFD93143.1"/>
    <property type="molecule type" value="Genomic_DNA"/>
</dbReference>
<dbReference type="PANTHER" id="PTHR13326:SF21">
    <property type="entry name" value="PSEUDOURIDYLATE SYNTHASE PUS7L"/>
    <property type="match status" value="1"/>
</dbReference>
<dbReference type="Gene3D" id="3.30.2350.20">
    <property type="entry name" value="TruD, catalytic domain"/>
    <property type="match status" value="3"/>
</dbReference>
<accession>D6GUL5</accession>
<dbReference type="InterPro" id="IPR042214">
    <property type="entry name" value="TruD_catalytic"/>
</dbReference>
<dbReference type="InterPro" id="IPR011760">
    <property type="entry name" value="PsdUridine_synth_TruD_insert"/>
</dbReference>
<keyword evidence="2" id="KW-0413">Isomerase</keyword>
<reference evidence="4 5" key="1">
    <citation type="journal article" date="2010" name="Proc. Natl. Acad. Sci. U.S.A.">
        <title>Enigmatic, ultrasmall, uncultivated Archaea.</title>
        <authorList>
            <person name="Baker B.J."/>
            <person name="Comolli L.R."/>
            <person name="Dick G.J."/>
            <person name="Hauser L.J."/>
            <person name="Hyatt D."/>
            <person name="Dill B.D."/>
            <person name="Land M.L."/>
            <person name="Verberkmoes N.C."/>
            <person name="Hettich R.L."/>
            <person name="Banfield J.F."/>
        </authorList>
    </citation>
    <scope>NUCLEOTIDE SEQUENCE [LARGE SCALE GENOMIC DNA]</scope>
</reference>
<dbReference type="AlphaFoldDB" id="D6GUL5"/>
<dbReference type="SUPFAM" id="SSF55120">
    <property type="entry name" value="Pseudouridine synthase"/>
    <property type="match status" value="1"/>
</dbReference>